<keyword evidence="2 3" id="KW-0804">Transcription</keyword>
<accession>H8GQD1</accession>
<dbReference type="HOGENOM" id="CLU_142729_0_0_6"/>
<dbReference type="eggNOG" id="COG3160">
    <property type="taxonomic scope" value="Bacteria"/>
</dbReference>
<dbReference type="GO" id="GO:0006355">
    <property type="term" value="P:regulation of DNA-templated transcription"/>
    <property type="evidence" value="ECO:0007669"/>
    <property type="project" value="InterPro"/>
</dbReference>
<proteinExistence type="inferred from homology"/>
<organism evidence="4 5">
    <name type="scientific">Methylomicrobium album BG8</name>
    <dbReference type="NCBI Taxonomy" id="686340"/>
    <lineage>
        <taxon>Bacteria</taxon>
        <taxon>Pseudomonadati</taxon>
        <taxon>Pseudomonadota</taxon>
        <taxon>Gammaproteobacteria</taxon>
        <taxon>Methylococcales</taxon>
        <taxon>Methylococcaceae</taxon>
        <taxon>Methylomicrobium</taxon>
    </lineage>
</organism>
<dbReference type="InterPro" id="IPR007448">
    <property type="entry name" value="Sigma70_reg_Rsd_AlgQ"/>
</dbReference>
<dbReference type="Proteomes" id="UP000005090">
    <property type="component" value="Chromosome"/>
</dbReference>
<dbReference type="Pfam" id="PF04353">
    <property type="entry name" value="Rsd_AlgQ"/>
    <property type="match status" value="1"/>
</dbReference>
<dbReference type="AlphaFoldDB" id="H8GQD1"/>
<evidence type="ECO:0000256" key="1">
    <source>
        <dbReference type="ARBA" id="ARBA00023015"/>
    </source>
</evidence>
<evidence type="ECO:0000256" key="3">
    <source>
        <dbReference type="RuleBase" id="RU004409"/>
    </source>
</evidence>
<protein>
    <submittedName>
        <fullName evidence="4">Regulator of sigma D</fullName>
    </submittedName>
</protein>
<keyword evidence="5" id="KW-1185">Reference proteome</keyword>
<sequence>MATTVEPARPERRQRTAQLIDELQHERRDLWSLYCQIGELKPFNDVEPVKSKLMRFAEVLVDYVSLGHFGLYERILSGTERRESLIAVATDIYPEFSEVTELSVSFNDKYENAGEASALTNLADDLSALGESLARRFELEDRLCGLMRR</sequence>
<evidence type="ECO:0000313" key="4">
    <source>
        <dbReference type="EMBL" id="EIC28590.1"/>
    </source>
</evidence>
<comment type="similarity">
    <text evidence="3">Belongs to the Rsd/AlgQ family.</text>
</comment>
<evidence type="ECO:0000313" key="5">
    <source>
        <dbReference type="Proteomes" id="UP000005090"/>
    </source>
</evidence>
<dbReference type="STRING" id="686340.Metal_0757"/>
<name>H8GQD1_METAL</name>
<dbReference type="InterPro" id="IPR038309">
    <property type="entry name" value="Rsd/AlgQ_sf"/>
</dbReference>
<evidence type="ECO:0000256" key="2">
    <source>
        <dbReference type="ARBA" id="ARBA00023163"/>
    </source>
</evidence>
<dbReference type="RefSeq" id="WP_005369763.1">
    <property type="nucleotide sequence ID" value="NZ_CM001475.1"/>
</dbReference>
<dbReference type="Gene3D" id="1.20.120.1370">
    <property type="entry name" value="Regulator of RNA polymerase sigma(70) subunit, domain 4"/>
    <property type="match status" value="1"/>
</dbReference>
<dbReference type="EMBL" id="CM001475">
    <property type="protein sequence ID" value="EIC28590.1"/>
    <property type="molecule type" value="Genomic_DNA"/>
</dbReference>
<gene>
    <name evidence="4" type="ORF">Metal_0757</name>
</gene>
<keyword evidence="1 3" id="KW-0805">Transcription regulation</keyword>
<reference evidence="4 5" key="1">
    <citation type="journal article" date="2013" name="Genome Announc.">
        <title>Genome Sequence of the Obligate Gammaproteobacterial Methanotroph Methylomicrobium album Strain BG8.</title>
        <authorList>
            <person name="Kits K.D."/>
            <person name="Kalyuzhnaya M.G."/>
            <person name="Klotz M.G."/>
            <person name="Jetten M.S."/>
            <person name="Op den Camp H.J."/>
            <person name="Vuilleumier S."/>
            <person name="Bringel F."/>
            <person name="Dispirito A.A."/>
            <person name="Murrell J.C."/>
            <person name="Bruce D."/>
            <person name="Cheng J.F."/>
            <person name="Copeland A."/>
            <person name="Goodwin L."/>
            <person name="Hauser L."/>
            <person name="Lajus A."/>
            <person name="Land M.L."/>
            <person name="Lapidus A."/>
            <person name="Lucas S."/>
            <person name="Medigue C."/>
            <person name="Pitluck S."/>
            <person name="Woyke T."/>
            <person name="Zeytun A."/>
            <person name="Stein L.Y."/>
        </authorList>
    </citation>
    <scope>NUCLEOTIDE SEQUENCE [LARGE SCALE GENOMIC DNA]</scope>
    <source>
        <strain evidence="4 5">BG8</strain>
    </source>
</reference>